<evidence type="ECO:0000256" key="1">
    <source>
        <dbReference type="SAM" id="MobiDB-lite"/>
    </source>
</evidence>
<evidence type="ECO:0000313" key="2">
    <source>
        <dbReference type="EMBL" id="KAK3800734.1"/>
    </source>
</evidence>
<sequence length="274" mass="29321">MFTADVAEGLLNGFTSQKLPVRKATRATHVRPETIGHQVGGDAPISPLMQMVGHGMLMVKKFLAILISIGTDRRLKISDYWSTRATCTHYELGDTSDDYEDFHDSNANPEYIPTPCKKKSTVAVVNEPQPGPSQPAPTAVVNEPQPGASQPAPTAVVNEPQPGPSQPAPTAVVNEPQPGPNKPAHTAVVNEPQPGPGQPAPTAVVNEPQPGPNKPAHTAVVNEPQPGPGQPAPTAVVNEPQPGSRKRKCNPSPWKKNKRKKQTLSRRAIYGYKR</sequence>
<proteinExistence type="predicted"/>
<feature type="compositionally biased region" description="Basic residues" evidence="1">
    <location>
        <begin position="244"/>
        <end position="264"/>
    </location>
</feature>
<organism evidence="2 3">
    <name type="scientific">Elysia crispata</name>
    <name type="common">lettuce slug</name>
    <dbReference type="NCBI Taxonomy" id="231223"/>
    <lineage>
        <taxon>Eukaryota</taxon>
        <taxon>Metazoa</taxon>
        <taxon>Spiralia</taxon>
        <taxon>Lophotrochozoa</taxon>
        <taxon>Mollusca</taxon>
        <taxon>Gastropoda</taxon>
        <taxon>Heterobranchia</taxon>
        <taxon>Euthyneura</taxon>
        <taxon>Panpulmonata</taxon>
        <taxon>Sacoglossa</taxon>
        <taxon>Placobranchoidea</taxon>
        <taxon>Plakobranchidae</taxon>
        <taxon>Elysia</taxon>
    </lineage>
</organism>
<dbReference type="Proteomes" id="UP001283361">
    <property type="component" value="Unassembled WGS sequence"/>
</dbReference>
<feature type="region of interest" description="Disordered" evidence="1">
    <location>
        <begin position="125"/>
        <end position="274"/>
    </location>
</feature>
<dbReference type="PRINTS" id="PR01217">
    <property type="entry name" value="PRICHEXTENSN"/>
</dbReference>
<reference evidence="2" key="1">
    <citation type="journal article" date="2023" name="G3 (Bethesda)">
        <title>A reference genome for the long-term kleptoplast-retaining sea slug Elysia crispata morphotype clarki.</title>
        <authorList>
            <person name="Eastman K.E."/>
            <person name="Pendleton A.L."/>
            <person name="Shaikh M.A."/>
            <person name="Suttiyut T."/>
            <person name="Ogas R."/>
            <person name="Tomko P."/>
            <person name="Gavelis G."/>
            <person name="Widhalm J.R."/>
            <person name="Wisecaver J.H."/>
        </authorList>
    </citation>
    <scope>NUCLEOTIDE SEQUENCE</scope>
    <source>
        <strain evidence="2">ECLA1</strain>
    </source>
</reference>
<keyword evidence="3" id="KW-1185">Reference proteome</keyword>
<dbReference type="EMBL" id="JAWDGP010000422">
    <property type="protein sequence ID" value="KAK3800734.1"/>
    <property type="molecule type" value="Genomic_DNA"/>
</dbReference>
<accession>A0AAE1B795</accession>
<comment type="caution">
    <text evidence="2">The sequence shown here is derived from an EMBL/GenBank/DDBJ whole genome shotgun (WGS) entry which is preliminary data.</text>
</comment>
<evidence type="ECO:0000313" key="3">
    <source>
        <dbReference type="Proteomes" id="UP001283361"/>
    </source>
</evidence>
<name>A0AAE1B795_9GAST</name>
<gene>
    <name evidence="2" type="ORF">RRG08_003139</name>
</gene>
<dbReference type="AlphaFoldDB" id="A0AAE1B795"/>
<protein>
    <submittedName>
        <fullName evidence="2">Uncharacterized protein</fullName>
    </submittedName>
</protein>